<feature type="signal peptide" evidence="1">
    <location>
        <begin position="1"/>
        <end position="22"/>
    </location>
</feature>
<evidence type="ECO:0000256" key="1">
    <source>
        <dbReference type="SAM" id="SignalP"/>
    </source>
</evidence>
<reference evidence="2 3" key="1">
    <citation type="submission" date="2022-05" db="EMBL/GenBank/DDBJ databases">
        <title>A multi-omics perspective on studying reproductive biology in Daphnia sinensis.</title>
        <authorList>
            <person name="Jia J."/>
        </authorList>
    </citation>
    <scope>NUCLEOTIDE SEQUENCE [LARGE SCALE GENOMIC DNA]</scope>
    <source>
        <strain evidence="2 3">WSL</strain>
    </source>
</reference>
<name>A0AAD5L122_9CRUS</name>
<sequence>MVFNFTPAPVVLGLAMFCHCGGQHSTWYRSGTFSVPTAKFNISISVATIAEDLVSFKTEEGGKAIYSWNEFGLKWHCPANQLPLRCACDSTPKITSGVITGILVWIHQLKKRGHWCRADSMRTDSCPCGISD</sequence>
<evidence type="ECO:0000313" key="3">
    <source>
        <dbReference type="Proteomes" id="UP000820818"/>
    </source>
</evidence>
<evidence type="ECO:0000313" key="2">
    <source>
        <dbReference type="EMBL" id="KAI9563002.1"/>
    </source>
</evidence>
<protein>
    <submittedName>
        <fullName evidence="2">Uncharacterized protein</fullName>
    </submittedName>
</protein>
<gene>
    <name evidence="2" type="ORF">GHT06_010458</name>
</gene>
<feature type="chain" id="PRO_5042155291" evidence="1">
    <location>
        <begin position="23"/>
        <end position="132"/>
    </location>
</feature>
<organism evidence="2 3">
    <name type="scientific">Daphnia sinensis</name>
    <dbReference type="NCBI Taxonomy" id="1820382"/>
    <lineage>
        <taxon>Eukaryota</taxon>
        <taxon>Metazoa</taxon>
        <taxon>Ecdysozoa</taxon>
        <taxon>Arthropoda</taxon>
        <taxon>Crustacea</taxon>
        <taxon>Branchiopoda</taxon>
        <taxon>Diplostraca</taxon>
        <taxon>Cladocera</taxon>
        <taxon>Anomopoda</taxon>
        <taxon>Daphniidae</taxon>
        <taxon>Daphnia</taxon>
        <taxon>Daphnia similis group</taxon>
    </lineage>
</organism>
<dbReference type="Proteomes" id="UP000820818">
    <property type="component" value="Linkage Group LG2"/>
</dbReference>
<keyword evidence="1" id="KW-0732">Signal</keyword>
<dbReference type="AlphaFoldDB" id="A0AAD5L122"/>
<keyword evidence="3" id="KW-1185">Reference proteome</keyword>
<dbReference type="EMBL" id="WJBH02000002">
    <property type="protein sequence ID" value="KAI9563002.1"/>
    <property type="molecule type" value="Genomic_DNA"/>
</dbReference>
<comment type="caution">
    <text evidence="2">The sequence shown here is derived from an EMBL/GenBank/DDBJ whole genome shotgun (WGS) entry which is preliminary data.</text>
</comment>
<proteinExistence type="predicted"/>
<accession>A0AAD5L122</accession>